<dbReference type="PANTHER" id="PTHR46361:SF3">
    <property type="entry name" value="ELECTRON CARRIER_ PROTEIN DISULFIDE OXIDOREDUCTASE"/>
    <property type="match status" value="1"/>
</dbReference>
<dbReference type="NCBIfam" id="TIGR02181">
    <property type="entry name" value="GRX_bact"/>
    <property type="match status" value="1"/>
</dbReference>
<evidence type="ECO:0000313" key="5">
    <source>
        <dbReference type="EMBL" id="SVA75389.1"/>
    </source>
</evidence>
<dbReference type="InterPro" id="IPR002109">
    <property type="entry name" value="Glutaredoxin"/>
</dbReference>
<comment type="similarity">
    <text evidence="1">Belongs to the glutaredoxin family.</text>
</comment>
<organism evidence="5">
    <name type="scientific">marine metagenome</name>
    <dbReference type="NCBI Taxonomy" id="408172"/>
    <lineage>
        <taxon>unclassified sequences</taxon>
        <taxon>metagenomes</taxon>
        <taxon>ecological metagenomes</taxon>
    </lineage>
</organism>
<gene>
    <name evidence="5" type="ORF">METZ01_LOCUS128243</name>
</gene>
<dbReference type="InterPro" id="IPR036249">
    <property type="entry name" value="Thioredoxin-like_sf"/>
</dbReference>
<dbReference type="Gene3D" id="3.40.30.10">
    <property type="entry name" value="Glutaredoxin"/>
    <property type="match status" value="1"/>
</dbReference>
<evidence type="ECO:0000259" key="4">
    <source>
        <dbReference type="Pfam" id="PF00462"/>
    </source>
</evidence>
<keyword evidence="3" id="KW-0249">Electron transport</keyword>
<dbReference type="EMBL" id="UINC01018040">
    <property type="protein sequence ID" value="SVA75389.1"/>
    <property type="molecule type" value="Genomic_DNA"/>
</dbReference>
<dbReference type="CDD" id="cd03418">
    <property type="entry name" value="GRX_GRXb_1_3_like"/>
    <property type="match status" value="1"/>
</dbReference>
<dbReference type="PROSITE" id="PS51354">
    <property type="entry name" value="GLUTAREDOXIN_2"/>
    <property type="match status" value="1"/>
</dbReference>
<protein>
    <recommendedName>
        <fullName evidence="4">Glutaredoxin domain-containing protein</fullName>
    </recommendedName>
</protein>
<dbReference type="SUPFAM" id="SSF52833">
    <property type="entry name" value="Thioredoxin-like"/>
    <property type="match status" value="1"/>
</dbReference>
<accession>A0A381YE99</accession>
<proteinExistence type="inferred from homology"/>
<dbReference type="GO" id="GO:0045454">
    <property type="term" value="P:cell redox homeostasis"/>
    <property type="evidence" value="ECO:0007669"/>
    <property type="project" value="InterPro"/>
</dbReference>
<dbReference type="Pfam" id="PF00462">
    <property type="entry name" value="Glutaredoxin"/>
    <property type="match status" value="1"/>
</dbReference>
<name>A0A381YE99_9ZZZZ</name>
<evidence type="ECO:0000256" key="3">
    <source>
        <dbReference type="ARBA" id="ARBA00022982"/>
    </source>
</evidence>
<evidence type="ECO:0000256" key="2">
    <source>
        <dbReference type="ARBA" id="ARBA00022448"/>
    </source>
</evidence>
<sequence>VIYTSSNCGYCVAAKNLLRTKGADFTEINVLLDPERRQEMIGRSAKRTVPQVFIGERHIGGFEDLRELDRSGELDNLLTSLHRTSPSDEKQLYGD</sequence>
<dbReference type="AlphaFoldDB" id="A0A381YE99"/>
<dbReference type="InterPro" id="IPR014025">
    <property type="entry name" value="Glutaredoxin_subgr"/>
</dbReference>
<keyword evidence="2" id="KW-0813">Transport</keyword>
<feature type="domain" description="Glutaredoxin" evidence="4">
    <location>
        <begin position="1"/>
        <end position="59"/>
    </location>
</feature>
<reference evidence="5" key="1">
    <citation type="submission" date="2018-05" db="EMBL/GenBank/DDBJ databases">
        <authorList>
            <person name="Lanie J.A."/>
            <person name="Ng W.-L."/>
            <person name="Kazmierczak K.M."/>
            <person name="Andrzejewski T.M."/>
            <person name="Davidsen T.M."/>
            <person name="Wayne K.J."/>
            <person name="Tettelin H."/>
            <person name="Glass J.I."/>
            <person name="Rusch D."/>
            <person name="Podicherti R."/>
            <person name="Tsui H.-C.T."/>
            <person name="Winkler M.E."/>
        </authorList>
    </citation>
    <scope>NUCLEOTIDE SEQUENCE</scope>
</reference>
<feature type="non-terminal residue" evidence="5">
    <location>
        <position position="1"/>
    </location>
</feature>
<dbReference type="InterPro" id="IPR011900">
    <property type="entry name" value="GRX_bact"/>
</dbReference>
<dbReference type="PANTHER" id="PTHR46361">
    <property type="entry name" value="ELECTRON CARRIER/ PROTEIN DISULFIDE OXIDOREDUCTASE"/>
    <property type="match status" value="1"/>
</dbReference>
<dbReference type="PRINTS" id="PR00160">
    <property type="entry name" value="GLUTAREDOXIN"/>
</dbReference>
<evidence type="ECO:0000256" key="1">
    <source>
        <dbReference type="ARBA" id="ARBA00007787"/>
    </source>
</evidence>